<dbReference type="HOGENOM" id="CLU_020031_1_0_1"/>
<evidence type="ECO:0000313" key="4">
    <source>
        <dbReference type="Proteomes" id="UP000027073"/>
    </source>
</evidence>
<dbReference type="VEuPathDB" id="FungiDB:PLEOSDRAFT_1114408"/>
<feature type="compositionally biased region" description="Low complexity" evidence="1">
    <location>
        <begin position="746"/>
        <end position="756"/>
    </location>
</feature>
<dbReference type="SMART" id="SM00594">
    <property type="entry name" value="UAS"/>
    <property type="match status" value="1"/>
</dbReference>
<name>A0A067NH13_PLEO1</name>
<dbReference type="OrthoDB" id="1026733at2759"/>
<dbReference type="InterPro" id="IPR006577">
    <property type="entry name" value="UAS"/>
</dbReference>
<feature type="domain" description="UAS" evidence="2">
    <location>
        <begin position="318"/>
        <end position="435"/>
    </location>
</feature>
<organism evidence="3 4">
    <name type="scientific">Pleurotus ostreatus (strain PC15)</name>
    <name type="common">Oyster mushroom</name>
    <dbReference type="NCBI Taxonomy" id="1137138"/>
    <lineage>
        <taxon>Eukaryota</taxon>
        <taxon>Fungi</taxon>
        <taxon>Dikarya</taxon>
        <taxon>Basidiomycota</taxon>
        <taxon>Agaricomycotina</taxon>
        <taxon>Agaricomycetes</taxon>
        <taxon>Agaricomycetidae</taxon>
        <taxon>Agaricales</taxon>
        <taxon>Pleurotineae</taxon>
        <taxon>Pleurotaceae</taxon>
        <taxon>Pleurotus</taxon>
    </lineage>
</organism>
<dbReference type="GO" id="GO:0043130">
    <property type="term" value="F:ubiquitin binding"/>
    <property type="evidence" value="ECO:0007669"/>
    <property type="project" value="TreeGrafter"/>
</dbReference>
<feature type="compositionally biased region" description="Acidic residues" evidence="1">
    <location>
        <begin position="766"/>
        <end position="781"/>
    </location>
</feature>
<reference evidence="4" key="1">
    <citation type="journal article" date="2014" name="Proc. Natl. Acad. Sci. U.S.A.">
        <title>Extensive sampling of basidiomycete genomes demonstrates inadequacy of the white-rot/brown-rot paradigm for wood decay fungi.</title>
        <authorList>
            <person name="Riley R."/>
            <person name="Salamov A.A."/>
            <person name="Brown D.W."/>
            <person name="Nagy L.G."/>
            <person name="Floudas D."/>
            <person name="Held B.W."/>
            <person name="Levasseur A."/>
            <person name="Lombard V."/>
            <person name="Morin E."/>
            <person name="Otillar R."/>
            <person name="Lindquist E.A."/>
            <person name="Sun H."/>
            <person name="LaButti K.M."/>
            <person name="Schmutz J."/>
            <person name="Jabbour D."/>
            <person name="Luo H."/>
            <person name="Baker S.E."/>
            <person name="Pisabarro A.G."/>
            <person name="Walton J.D."/>
            <person name="Blanchette R.A."/>
            <person name="Henrissat B."/>
            <person name="Martin F."/>
            <person name="Cullen D."/>
            <person name="Hibbett D.S."/>
            <person name="Grigoriev I.V."/>
        </authorList>
    </citation>
    <scope>NUCLEOTIDE SEQUENCE [LARGE SCALE GENOMIC DNA]</scope>
    <source>
        <strain evidence="4">PC15</strain>
    </source>
</reference>
<feature type="region of interest" description="Disordered" evidence="1">
    <location>
        <begin position="537"/>
        <end position="583"/>
    </location>
</feature>
<dbReference type="Gene3D" id="1.10.8.10">
    <property type="entry name" value="DNA helicase RuvA subunit, C-terminal domain"/>
    <property type="match status" value="1"/>
</dbReference>
<feature type="compositionally biased region" description="Low complexity" evidence="1">
    <location>
        <begin position="445"/>
        <end position="480"/>
    </location>
</feature>
<accession>A0A067NH13</accession>
<protein>
    <recommendedName>
        <fullName evidence="2">UAS domain-containing protein</fullName>
    </recommendedName>
</protein>
<dbReference type="PANTHER" id="PTHR23322:SF1">
    <property type="entry name" value="FAS-ASSOCIATED FACTOR 2"/>
    <property type="match status" value="1"/>
</dbReference>
<dbReference type="Proteomes" id="UP000027073">
    <property type="component" value="Unassembled WGS sequence"/>
</dbReference>
<dbReference type="PANTHER" id="PTHR23322">
    <property type="entry name" value="FAS-ASSOCIATED PROTEIN"/>
    <property type="match status" value="1"/>
</dbReference>
<feature type="region of interest" description="Disordered" evidence="1">
    <location>
        <begin position="418"/>
        <end position="480"/>
    </location>
</feature>
<dbReference type="Gene3D" id="3.40.30.10">
    <property type="entry name" value="Glutaredoxin"/>
    <property type="match status" value="1"/>
</dbReference>
<sequence>MHPRIDSLSDEQQRALHQIRDLTNGGDDDVALSVLHSVAWDVQRAADVIFSGGPIPASPSPSASTSYPPSSTSASRAGDADSSSGRNMETFELDDSEQGQGYAYDRDGRAEHHPLHQRQRHTHNNTWAVLPRPLLSLLAFPFHVLASILRFVFGVLRVPVPQFTLFSLYTGSSGYASYFGLRGARGMGGRGTRGGGERGGGGGVERWVRELEEETGAISISRYTKQAAYGSGGNGGTNGASTTTAVEAGPSTLTSRTNNAAALNALFAEALAARSVNSNSNSMNGADGGDGTGAGVRIGGVDDVGGVSSGGGGVGGGGGRKVLPDFFVGAYEDALRVCEREARVGCVMLVSEEHDDTREFKRSTLTDPVLVKTLHDNGVLVWGADVREGEGWAAAEKLQATTYPFVAFVALQPKRHVTSSSASGSRGNGAGGAGSVMTVLSRHQGPSTPSTSSITTATSNTSHSSSHSHGSGVSSTPGPTSAQALLEHLERQVLPRVLPYLARVQAARTQHALERARAERERERDRVLRAEQDRAFREAERRDRERAAGAERERREREERERGEREREREAREREERAERERARREEERRAWRAWIAGRLEKGKGKGSGEGGGGEGGVKLAMRMPDSKRVIEVFGPEATLTTLYAAVDARLPLGDGNGEEVLDSPVGADVGGGRTVEEVLDDFLATRAGDGVDAEGEGEGAAAWWGFKIVNAYPREEIPWVAGRRLADVACLTQRGGGQVVVEMATTKTKSGSGRSSRNKDRDRADDDDGDDGYNTESDDE</sequence>
<gene>
    <name evidence="3" type="ORF">PLEOSDRAFT_1114408</name>
</gene>
<proteinExistence type="predicted"/>
<dbReference type="InterPro" id="IPR036249">
    <property type="entry name" value="Thioredoxin-like_sf"/>
</dbReference>
<dbReference type="STRING" id="1137138.A0A067NH13"/>
<dbReference type="EMBL" id="KL198013">
    <property type="protein sequence ID" value="KDQ23367.1"/>
    <property type="molecule type" value="Genomic_DNA"/>
</dbReference>
<evidence type="ECO:0000256" key="1">
    <source>
        <dbReference type="SAM" id="MobiDB-lite"/>
    </source>
</evidence>
<evidence type="ECO:0000259" key="2">
    <source>
        <dbReference type="SMART" id="SM00594"/>
    </source>
</evidence>
<dbReference type="GO" id="GO:0005783">
    <property type="term" value="C:endoplasmic reticulum"/>
    <property type="evidence" value="ECO:0007669"/>
    <property type="project" value="TreeGrafter"/>
</dbReference>
<dbReference type="GO" id="GO:0036503">
    <property type="term" value="P:ERAD pathway"/>
    <property type="evidence" value="ECO:0007669"/>
    <property type="project" value="TreeGrafter"/>
</dbReference>
<dbReference type="InParanoid" id="A0A067NH13"/>
<feature type="compositionally biased region" description="Low complexity" evidence="1">
    <location>
        <begin position="55"/>
        <end position="86"/>
    </location>
</feature>
<dbReference type="InterPro" id="IPR050730">
    <property type="entry name" value="UBX_domain-protein"/>
</dbReference>
<feature type="region of interest" description="Disordered" evidence="1">
    <location>
        <begin position="55"/>
        <end position="105"/>
    </location>
</feature>
<feature type="region of interest" description="Disordered" evidence="1">
    <location>
        <begin position="743"/>
        <end position="781"/>
    </location>
</feature>
<evidence type="ECO:0000313" key="3">
    <source>
        <dbReference type="EMBL" id="KDQ23367.1"/>
    </source>
</evidence>
<dbReference type="SUPFAM" id="SSF52833">
    <property type="entry name" value="Thioredoxin-like"/>
    <property type="match status" value="1"/>
</dbReference>
<dbReference type="AlphaFoldDB" id="A0A067NH13"/>